<evidence type="ECO:0000256" key="6">
    <source>
        <dbReference type="RuleBase" id="RU362030"/>
    </source>
</evidence>
<protein>
    <recommendedName>
        <fullName evidence="6">S-adenosyl-L-methionine-dependent methyltransferase</fullName>
        <ecNumber evidence="6">2.1.1.-</ecNumber>
    </recommendedName>
</protein>
<evidence type="ECO:0000256" key="2">
    <source>
        <dbReference type="ARBA" id="ARBA00008138"/>
    </source>
</evidence>
<dbReference type="GO" id="GO:0032259">
    <property type="term" value="P:methylation"/>
    <property type="evidence" value="ECO:0007669"/>
    <property type="project" value="UniProtKB-KW"/>
</dbReference>
<dbReference type="Proteomes" id="UP001206639">
    <property type="component" value="Unassembled WGS sequence"/>
</dbReference>
<dbReference type="GO" id="GO:0008168">
    <property type="term" value="F:methyltransferase activity"/>
    <property type="evidence" value="ECO:0007669"/>
    <property type="project" value="UniProtKB-KW"/>
</dbReference>
<proteinExistence type="inferred from homology"/>
<evidence type="ECO:0000256" key="5">
    <source>
        <dbReference type="ARBA" id="ARBA00022691"/>
    </source>
</evidence>
<dbReference type="Pfam" id="PF04072">
    <property type="entry name" value="LCM"/>
    <property type="match status" value="1"/>
</dbReference>
<comment type="function">
    <text evidence="1 6">Exhibits S-adenosyl-L-methionine-dependent methyltransferase activity.</text>
</comment>
<gene>
    <name evidence="7" type="ORF">N4S67_11175</name>
</gene>
<name>A0ABT2M9N8_9MYCO</name>
<comment type="similarity">
    <text evidence="2 6">Belongs to the UPF0677 family.</text>
</comment>
<accession>A0ABT2M9N8</accession>
<dbReference type="InterPro" id="IPR011610">
    <property type="entry name" value="SAM_mthyl_Trfase_ML2640-like"/>
</dbReference>
<dbReference type="PANTHER" id="PTHR43619">
    <property type="entry name" value="S-ADENOSYL-L-METHIONINE-DEPENDENT METHYLTRANSFERASE YKTD-RELATED"/>
    <property type="match status" value="1"/>
</dbReference>
<evidence type="ECO:0000313" key="8">
    <source>
        <dbReference type="Proteomes" id="UP001206639"/>
    </source>
</evidence>
<dbReference type="EC" id="2.1.1.-" evidence="6"/>
<dbReference type="EMBL" id="JAODWD010000002">
    <property type="protein sequence ID" value="MCT7658984.1"/>
    <property type="molecule type" value="Genomic_DNA"/>
</dbReference>
<dbReference type="PANTHER" id="PTHR43619:SF2">
    <property type="entry name" value="S-ADENOSYL-L-METHIONINE-DEPENDENT METHYLTRANSFERASES SUPERFAMILY PROTEIN"/>
    <property type="match status" value="1"/>
</dbReference>
<dbReference type="SUPFAM" id="SSF53335">
    <property type="entry name" value="S-adenosyl-L-methionine-dependent methyltransferases"/>
    <property type="match status" value="1"/>
</dbReference>
<dbReference type="InterPro" id="IPR007213">
    <property type="entry name" value="Ppm1/Ppm2/Tcmp"/>
</dbReference>
<keyword evidence="8" id="KW-1185">Reference proteome</keyword>
<keyword evidence="4 7" id="KW-0808">Transferase</keyword>
<keyword evidence="5 6" id="KW-0949">S-adenosyl-L-methionine</keyword>
<evidence type="ECO:0000256" key="1">
    <source>
        <dbReference type="ARBA" id="ARBA00003907"/>
    </source>
</evidence>
<comment type="caution">
    <text evidence="7">The sequence shown here is derived from an EMBL/GenBank/DDBJ whole genome shotgun (WGS) entry which is preliminary data.</text>
</comment>
<dbReference type="InterPro" id="IPR029063">
    <property type="entry name" value="SAM-dependent_MTases_sf"/>
</dbReference>
<keyword evidence="3 6" id="KW-0489">Methyltransferase</keyword>
<dbReference type="NCBIfam" id="TIGR00027">
    <property type="entry name" value="mthyl_TIGR00027"/>
    <property type="match status" value="1"/>
</dbReference>
<sequence>MQRSRPVIATSLGSAVVRRAAARATESERHDPLSSDPMAALLISPPEITKAVETSAEINSRVPALAAAHRQAIDYEAARTRYFDAYFAEAAEAGIRQVVIVAAGLDSRAFRLAWPDGTTVFELDRPEILNYKAVMLGNQDIRPRVHWRPVGVERDGDWPRMLFGAGFNHNEPTAWLAEGLLPLPAAAQDALITDIDGLSAAGSRFALDEAFGYVSGYHHPADWLTSRGWWTTTFDVSDYLEQLSRLAADHDDPLFSLRATFVTAEKVA</sequence>
<evidence type="ECO:0000256" key="4">
    <source>
        <dbReference type="ARBA" id="ARBA00022679"/>
    </source>
</evidence>
<reference evidence="8" key="1">
    <citation type="submission" date="2023-07" db="EMBL/GenBank/DDBJ databases">
        <authorList>
            <person name="Deng Y."/>
            <person name="Zhang Y.-Q."/>
        </authorList>
    </citation>
    <scope>NUCLEOTIDE SEQUENCE [LARGE SCALE GENOMIC DNA]</scope>
    <source>
        <strain evidence="8">CPCC 205710</strain>
    </source>
</reference>
<evidence type="ECO:0000313" key="7">
    <source>
        <dbReference type="EMBL" id="MCT7658984.1"/>
    </source>
</evidence>
<dbReference type="Gene3D" id="3.40.50.150">
    <property type="entry name" value="Vaccinia Virus protein VP39"/>
    <property type="match status" value="1"/>
</dbReference>
<organism evidence="7 8">
    <name type="scientific">Mycobacterium deserti</name>
    <dbReference type="NCBI Taxonomy" id="2978347"/>
    <lineage>
        <taxon>Bacteria</taxon>
        <taxon>Bacillati</taxon>
        <taxon>Actinomycetota</taxon>
        <taxon>Actinomycetes</taxon>
        <taxon>Mycobacteriales</taxon>
        <taxon>Mycobacteriaceae</taxon>
        <taxon>Mycobacterium</taxon>
    </lineage>
</organism>
<evidence type="ECO:0000256" key="3">
    <source>
        <dbReference type="ARBA" id="ARBA00022603"/>
    </source>
</evidence>